<comment type="caution">
    <text evidence="1">The sequence shown here is derived from an EMBL/GenBank/DDBJ whole genome shotgun (WGS) entry which is preliminary data.</text>
</comment>
<keyword evidence="2" id="KW-1185">Reference proteome</keyword>
<reference evidence="1" key="1">
    <citation type="submission" date="2023-04" db="EMBL/GenBank/DDBJ databases">
        <title>Ambrosiozyma monospora NBRC 10751.</title>
        <authorList>
            <person name="Ichikawa N."/>
            <person name="Sato H."/>
            <person name="Tonouchi N."/>
        </authorList>
    </citation>
    <scope>NUCLEOTIDE SEQUENCE</scope>
    <source>
        <strain evidence="1">NBRC 10751</strain>
    </source>
</reference>
<dbReference type="EMBL" id="BSXS01006688">
    <property type="protein sequence ID" value="GME85920.1"/>
    <property type="molecule type" value="Genomic_DNA"/>
</dbReference>
<evidence type="ECO:0000313" key="1">
    <source>
        <dbReference type="EMBL" id="GME85920.1"/>
    </source>
</evidence>
<protein>
    <submittedName>
        <fullName evidence="1">Unnamed protein product</fullName>
    </submittedName>
</protein>
<sequence length="277" mass="32244">MPYRPRDNVPKATLYVTGFVKGTTARSLASAFEKYGTLAQVNVLPPRQSDDGQFGFVAFRRIADMERVLGDIAEGKPLDAEFALDHEKGLKCEKARKLPVSQRRAGGGGSSYGGDRDRYDRYDRGRRGYDDRDRDRDRGRYDDRDDRRRRYDDDRRRRYDDEFDRRGGSGGRSPAGYDRDRRPRDRSYDRDRRRDRDRSPSFDRRRDRDGRDGRDRDRPRSPSFERRDRDRDGGRDRDRDRDGGRSPLPPAPPPRRNDSPPPPPPSSGSDAMKIDED</sequence>
<organism evidence="1 2">
    <name type="scientific">Ambrosiozyma monospora</name>
    <name type="common">Yeast</name>
    <name type="synonym">Endomycopsis monosporus</name>
    <dbReference type="NCBI Taxonomy" id="43982"/>
    <lineage>
        <taxon>Eukaryota</taxon>
        <taxon>Fungi</taxon>
        <taxon>Dikarya</taxon>
        <taxon>Ascomycota</taxon>
        <taxon>Saccharomycotina</taxon>
        <taxon>Pichiomycetes</taxon>
        <taxon>Pichiales</taxon>
        <taxon>Pichiaceae</taxon>
        <taxon>Ambrosiozyma</taxon>
    </lineage>
</organism>
<accession>A0ACB5TD47</accession>
<dbReference type="Proteomes" id="UP001165064">
    <property type="component" value="Unassembled WGS sequence"/>
</dbReference>
<name>A0ACB5TD47_AMBMO</name>
<gene>
    <name evidence="1" type="ORF">Amon02_000780900</name>
</gene>
<evidence type="ECO:0000313" key="2">
    <source>
        <dbReference type="Proteomes" id="UP001165064"/>
    </source>
</evidence>
<proteinExistence type="predicted"/>